<dbReference type="GO" id="GO:0008198">
    <property type="term" value="F:ferrous iron binding"/>
    <property type="evidence" value="ECO:0007669"/>
    <property type="project" value="TreeGrafter"/>
</dbReference>
<dbReference type="GO" id="GO:0006879">
    <property type="term" value="P:intracellular iron ion homeostasis"/>
    <property type="evidence" value="ECO:0007669"/>
    <property type="project" value="TreeGrafter"/>
</dbReference>
<dbReference type="SMART" id="SM01219">
    <property type="entry name" value="Frataxin_Cyay"/>
    <property type="match status" value="1"/>
</dbReference>
<dbReference type="InterPro" id="IPR002908">
    <property type="entry name" value="Frataxin/CyaY"/>
</dbReference>
<dbReference type="PROSITE" id="PS01344">
    <property type="entry name" value="FRATAXIN_1"/>
    <property type="match status" value="1"/>
</dbReference>
<keyword evidence="4" id="KW-1185">Reference proteome</keyword>
<dbReference type="Proteomes" id="UP000251075">
    <property type="component" value="Unassembled WGS sequence"/>
</dbReference>
<dbReference type="Pfam" id="PF01491">
    <property type="entry name" value="Frataxin_Cyay"/>
    <property type="match status" value="1"/>
</dbReference>
<dbReference type="InterPro" id="IPR036524">
    <property type="entry name" value="Frataxin/CyaY_sf"/>
</dbReference>
<dbReference type="GO" id="GO:0034986">
    <property type="term" value="F:iron chaperone activity"/>
    <property type="evidence" value="ECO:0007669"/>
    <property type="project" value="TreeGrafter"/>
</dbReference>
<evidence type="ECO:0000256" key="1">
    <source>
        <dbReference type="ARBA" id="ARBA00008183"/>
    </source>
</evidence>
<evidence type="ECO:0000313" key="3">
    <source>
        <dbReference type="EMBL" id="RAU21456.1"/>
    </source>
</evidence>
<dbReference type="PANTHER" id="PTHR16821:SF2">
    <property type="entry name" value="FRATAXIN, MITOCHONDRIAL"/>
    <property type="match status" value="1"/>
</dbReference>
<comment type="caution">
    <text evidence="3">The sequence shown here is derived from an EMBL/GenBank/DDBJ whole genome shotgun (WGS) entry which is preliminary data.</text>
</comment>
<evidence type="ECO:0000256" key="2">
    <source>
        <dbReference type="ARBA" id="ARBA00023004"/>
    </source>
</evidence>
<dbReference type="GO" id="GO:0016226">
    <property type="term" value="P:iron-sulfur cluster assembly"/>
    <property type="evidence" value="ECO:0007669"/>
    <property type="project" value="InterPro"/>
</dbReference>
<dbReference type="PANTHER" id="PTHR16821">
    <property type="entry name" value="FRATAXIN"/>
    <property type="match status" value="1"/>
</dbReference>
<organism evidence="3 4">
    <name type="scientific">Paramagnetospirillum kuznetsovii</name>
    <dbReference type="NCBI Taxonomy" id="2053833"/>
    <lineage>
        <taxon>Bacteria</taxon>
        <taxon>Pseudomonadati</taxon>
        <taxon>Pseudomonadota</taxon>
        <taxon>Alphaproteobacteria</taxon>
        <taxon>Rhodospirillales</taxon>
        <taxon>Magnetospirillaceae</taxon>
        <taxon>Paramagnetospirillum</taxon>
    </lineage>
</organism>
<dbReference type="GO" id="GO:0051537">
    <property type="term" value="F:2 iron, 2 sulfur cluster binding"/>
    <property type="evidence" value="ECO:0007669"/>
    <property type="project" value="TreeGrafter"/>
</dbReference>
<protein>
    <submittedName>
        <fullName evidence="3">Iron donor protein CyaY</fullName>
    </submittedName>
</protein>
<dbReference type="RefSeq" id="WP_112145589.1">
    <property type="nucleotide sequence ID" value="NZ_PGTO01000010.1"/>
</dbReference>
<dbReference type="OrthoDB" id="8480400at2"/>
<evidence type="ECO:0000313" key="4">
    <source>
        <dbReference type="Proteomes" id="UP000251075"/>
    </source>
</evidence>
<dbReference type="NCBIfam" id="TIGR03421">
    <property type="entry name" value="FeS_CyaY"/>
    <property type="match status" value="1"/>
</dbReference>
<proteinExistence type="inferred from homology"/>
<comment type="similarity">
    <text evidence="1">Belongs to the frataxin family.</text>
</comment>
<accession>A0A364NWM5</accession>
<dbReference type="AlphaFoldDB" id="A0A364NWM5"/>
<dbReference type="SUPFAM" id="SSF55387">
    <property type="entry name" value="Frataxin/Nqo15-like"/>
    <property type="match status" value="1"/>
</dbReference>
<gene>
    <name evidence="3" type="primary">cyaY</name>
    <name evidence="3" type="ORF">CU669_13605</name>
</gene>
<dbReference type="InterPro" id="IPR020895">
    <property type="entry name" value="Frataxin_CS"/>
</dbReference>
<sequence>MSLDESRFVSLADQLIEHIADAVEDALDKADADIQSGILTITLPGVGQWVINKHTPNREIWVSSPKSGAYHFAHNDGGWVSTRDASVAMVPLLAAELGVEL</sequence>
<reference evidence="3 4" key="1">
    <citation type="submission" date="2017-11" db="EMBL/GenBank/DDBJ databases">
        <title>Draft genome sequence of magnetotactic bacterium Magnetospirillum kuznetsovii LBB-42.</title>
        <authorList>
            <person name="Grouzdev D.S."/>
            <person name="Rysina M.S."/>
            <person name="Baslerov R.V."/>
            <person name="Koziaeva V."/>
        </authorList>
    </citation>
    <scope>NUCLEOTIDE SEQUENCE [LARGE SCALE GENOMIC DNA]</scope>
    <source>
        <strain evidence="3 4">LBB-42</strain>
    </source>
</reference>
<dbReference type="PROSITE" id="PS50810">
    <property type="entry name" value="FRATAXIN_2"/>
    <property type="match status" value="1"/>
</dbReference>
<dbReference type="GO" id="GO:0004322">
    <property type="term" value="F:ferroxidase activity"/>
    <property type="evidence" value="ECO:0007669"/>
    <property type="project" value="TreeGrafter"/>
</dbReference>
<dbReference type="GO" id="GO:0008199">
    <property type="term" value="F:ferric iron binding"/>
    <property type="evidence" value="ECO:0007669"/>
    <property type="project" value="InterPro"/>
</dbReference>
<dbReference type="Gene3D" id="3.30.920.10">
    <property type="entry name" value="Frataxin/CyaY"/>
    <property type="match status" value="1"/>
</dbReference>
<name>A0A364NWM5_9PROT</name>
<keyword evidence="2" id="KW-0408">Iron</keyword>
<dbReference type="EMBL" id="PGTO01000010">
    <property type="protein sequence ID" value="RAU21456.1"/>
    <property type="molecule type" value="Genomic_DNA"/>
</dbReference>
<dbReference type="GO" id="GO:0005737">
    <property type="term" value="C:cytoplasm"/>
    <property type="evidence" value="ECO:0007669"/>
    <property type="project" value="UniProtKB-ARBA"/>
</dbReference>